<dbReference type="PANTHER" id="PTHR42951:SF17">
    <property type="entry name" value="METALLO-BETA-LACTAMASE DOMAIN-CONTAINING PROTEIN"/>
    <property type="match status" value="1"/>
</dbReference>
<feature type="domain" description="Metallo-beta-lactamase" evidence="2">
    <location>
        <begin position="51"/>
        <end position="246"/>
    </location>
</feature>
<dbReference type="GO" id="GO:0008800">
    <property type="term" value="F:beta-lactamase activity"/>
    <property type="evidence" value="ECO:0007669"/>
    <property type="project" value="UniProtKB-EC"/>
</dbReference>
<protein>
    <submittedName>
        <fullName evidence="3">Subclass B3 metallo-beta-lactamase</fullName>
        <ecNumber evidence="3">3.5.2.6</ecNumber>
    </submittedName>
</protein>
<keyword evidence="4" id="KW-1185">Reference proteome</keyword>
<dbReference type="InterPro" id="IPR050855">
    <property type="entry name" value="NDM-1-like"/>
</dbReference>
<dbReference type="InterPro" id="IPR036866">
    <property type="entry name" value="RibonucZ/Hydroxyglut_hydro"/>
</dbReference>
<dbReference type="NCBIfam" id="NF033105">
    <property type="entry name" value="bla_subclass_B3"/>
    <property type="match status" value="1"/>
</dbReference>
<dbReference type="RefSeq" id="WP_258858250.1">
    <property type="nucleotide sequence ID" value="NZ_JANUGV010000008.1"/>
</dbReference>
<dbReference type="EMBL" id="JANUGV010000008">
    <property type="protein sequence ID" value="MCS0610684.1"/>
    <property type="molecule type" value="Genomic_DNA"/>
</dbReference>
<dbReference type="EC" id="3.5.2.6" evidence="3"/>
<dbReference type="SUPFAM" id="SSF56281">
    <property type="entry name" value="Metallo-hydrolase/oxidoreductase"/>
    <property type="match status" value="1"/>
</dbReference>
<reference evidence="3 4" key="1">
    <citation type="submission" date="2022-08" db="EMBL/GenBank/DDBJ databases">
        <title>Reclassification of Massilia species as members of the genera Telluria, Duganella, Pseudoduganella, Mokoshia gen. nov. and Zemynaea gen. nov. using orthogonal and non-orthogonal genome-based approaches.</title>
        <authorList>
            <person name="Bowman J.P."/>
        </authorList>
    </citation>
    <scope>NUCLEOTIDE SEQUENCE [LARGE SCALE GENOMIC DNA]</scope>
    <source>
        <strain evidence="3 4">JCM 31607</strain>
    </source>
</reference>
<organism evidence="3 4">
    <name type="scientific">Massilia solisilvae</name>
    <dbReference type="NCBI Taxonomy" id="1811225"/>
    <lineage>
        <taxon>Bacteria</taxon>
        <taxon>Pseudomonadati</taxon>
        <taxon>Pseudomonadota</taxon>
        <taxon>Betaproteobacteria</taxon>
        <taxon>Burkholderiales</taxon>
        <taxon>Oxalobacteraceae</taxon>
        <taxon>Telluria group</taxon>
        <taxon>Massilia</taxon>
    </lineage>
</organism>
<evidence type="ECO:0000313" key="3">
    <source>
        <dbReference type="EMBL" id="MCS0610684.1"/>
    </source>
</evidence>
<dbReference type="Gene3D" id="3.60.15.10">
    <property type="entry name" value="Ribonuclease Z/Hydroxyacylglutathione hydrolase-like"/>
    <property type="match status" value="1"/>
</dbReference>
<dbReference type="NCBIfam" id="NF012229">
    <property type="entry name" value="bla_class_B_core"/>
    <property type="match status" value="1"/>
</dbReference>
<feature type="chain" id="PRO_5047411231" evidence="1">
    <location>
        <begin position="20"/>
        <end position="297"/>
    </location>
</feature>
<keyword evidence="3" id="KW-0378">Hydrolase</keyword>
<feature type="signal peptide" evidence="1">
    <location>
        <begin position="1"/>
        <end position="19"/>
    </location>
</feature>
<dbReference type="Pfam" id="PF00753">
    <property type="entry name" value="Lactamase_B"/>
    <property type="match status" value="1"/>
</dbReference>
<keyword evidence="1" id="KW-0732">Signal</keyword>
<evidence type="ECO:0000256" key="1">
    <source>
        <dbReference type="SAM" id="SignalP"/>
    </source>
</evidence>
<name>A0ABT2BQA7_9BURK</name>
<gene>
    <name evidence="3" type="primary">bla</name>
    <name evidence="3" type="ORF">NX773_21165</name>
</gene>
<comment type="caution">
    <text evidence="3">The sequence shown here is derived from an EMBL/GenBank/DDBJ whole genome shotgun (WGS) entry which is preliminary data.</text>
</comment>
<evidence type="ECO:0000313" key="4">
    <source>
        <dbReference type="Proteomes" id="UP001205861"/>
    </source>
</evidence>
<dbReference type="Proteomes" id="UP001205861">
    <property type="component" value="Unassembled WGS sequence"/>
</dbReference>
<dbReference type="SMART" id="SM00849">
    <property type="entry name" value="Lactamase_B"/>
    <property type="match status" value="1"/>
</dbReference>
<dbReference type="InterPro" id="IPR001279">
    <property type="entry name" value="Metallo-B-lactamas"/>
</dbReference>
<dbReference type="PANTHER" id="PTHR42951">
    <property type="entry name" value="METALLO-BETA-LACTAMASE DOMAIN-CONTAINING"/>
    <property type="match status" value="1"/>
</dbReference>
<sequence>MKAWSVLVLGLLAAGAAWAQDEVHCGSCEEWNKPVAPFKVYGNTWYVGTAGLSSLLVTGPQGHVLLDGALPQSAAQIRKNIESLGFRIEDVKLILNSHSHWDHSGGIAALQRASGAQVAASAWSAKELAAGDNVPGDPQYDPRETVRVPKIDHIKVVADGEKVTVGPLTLTAHLTPGHTPGSTAWTWQSCEDKVCRNMVYADSLTAVSTDGFHFTGDADHPDISASFRASIAKLGALPCDVVVSTHPGFTDTFEKLAARTLGHNTFVQAGGCKALAEASARAFDKRVAAERAQAEGR</sequence>
<evidence type="ECO:0000259" key="2">
    <source>
        <dbReference type="SMART" id="SM00849"/>
    </source>
</evidence>
<accession>A0ABT2BQA7</accession>
<proteinExistence type="predicted"/>